<evidence type="ECO:0000313" key="5">
    <source>
        <dbReference type="EMBL" id="MTE13414.1"/>
    </source>
</evidence>
<dbReference type="Gene3D" id="3.30.450.20">
    <property type="entry name" value="PAS domain"/>
    <property type="match status" value="1"/>
</dbReference>
<feature type="domain" description="PAC" evidence="3">
    <location>
        <begin position="206"/>
        <end position="258"/>
    </location>
</feature>
<reference evidence="5 6" key="1">
    <citation type="submission" date="2019-11" db="EMBL/GenBank/DDBJ databases">
        <title>Nocardia sp. nov. CT2-14 isolated from soil.</title>
        <authorList>
            <person name="Kanchanasin P."/>
            <person name="Tanasupawat S."/>
            <person name="Yuki M."/>
            <person name="Kudo T."/>
        </authorList>
    </citation>
    <scope>NUCLEOTIDE SEQUENCE [LARGE SCALE GENOMIC DNA]</scope>
    <source>
        <strain evidence="5 6">CT2-14</strain>
    </source>
</reference>
<dbReference type="PANTHER" id="PTHR46663:SF3">
    <property type="entry name" value="SLL0267 PROTEIN"/>
    <property type="match status" value="1"/>
</dbReference>
<gene>
    <name evidence="5" type="ORF">GLP40_11600</name>
</gene>
<dbReference type="SUPFAM" id="SSF55785">
    <property type="entry name" value="PYP-like sensor domain (PAS domain)"/>
    <property type="match status" value="1"/>
</dbReference>
<dbReference type="RefSeq" id="WP_154787897.1">
    <property type="nucleotide sequence ID" value="NZ_WMBB01000005.1"/>
</dbReference>
<dbReference type="Gene3D" id="3.30.70.270">
    <property type="match status" value="1"/>
</dbReference>
<dbReference type="SMART" id="SM00267">
    <property type="entry name" value="GGDEF"/>
    <property type="match status" value="1"/>
</dbReference>
<dbReference type="InterPro" id="IPR000014">
    <property type="entry name" value="PAS"/>
</dbReference>
<dbReference type="Pfam" id="PF00990">
    <property type="entry name" value="GGDEF"/>
    <property type="match status" value="1"/>
</dbReference>
<dbReference type="NCBIfam" id="TIGR00254">
    <property type="entry name" value="GGDEF"/>
    <property type="match status" value="1"/>
</dbReference>
<sequence>MEELERAALVALWWRALTNAGGMPMPPPAREVLDTLVDDLAAGVDSERFDDAVGVRAGAALVAAGLLDPAAPATAAAVLYRIAARSPRPDADERADALLGAIAQGHRQAPRQPRTPATGPDGEPEPPWRVPDEMFRIAVENSPIAIAFGDTDGELLYANRAMGELLGVPIETLERITVGEFSHPEDQVEVNAMIFGRLLAARTGTVCMERRLVRADGSVRWASFAVTYVPASGGQDDFGLGVVEDVTERHRLQEQLHWQARHDQLTGLPNRRQLLDRIEKIAATATRGDRIGLCFIDLDRFKQINDHYGHATGDQVLVTVADRLRESLRECDCMIARLGGDEFITLVAPPADDRKVSEVADRLRSALTPPVTVGAHRLPVSASIGVVVSPIAGRAADTLLDAADRALYRAKTSRTQPNPYPDPR</sequence>
<proteinExistence type="predicted"/>
<dbReference type="Proteomes" id="UP000432464">
    <property type="component" value="Unassembled WGS sequence"/>
</dbReference>
<feature type="domain" description="PAS" evidence="2">
    <location>
        <begin position="131"/>
        <end position="202"/>
    </location>
</feature>
<dbReference type="AlphaFoldDB" id="A0A6I3KYV4"/>
<dbReference type="InterPro" id="IPR001610">
    <property type="entry name" value="PAC"/>
</dbReference>
<dbReference type="InterPro" id="IPR000160">
    <property type="entry name" value="GGDEF_dom"/>
</dbReference>
<name>A0A6I3KYV4_9NOCA</name>
<organism evidence="5 6">
    <name type="scientific">Nocardia aurantiaca</name>
    <dbReference type="NCBI Taxonomy" id="2675850"/>
    <lineage>
        <taxon>Bacteria</taxon>
        <taxon>Bacillati</taxon>
        <taxon>Actinomycetota</taxon>
        <taxon>Actinomycetes</taxon>
        <taxon>Mycobacteriales</taxon>
        <taxon>Nocardiaceae</taxon>
        <taxon>Nocardia</taxon>
    </lineage>
</organism>
<dbReference type="SUPFAM" id="SSF55073">
    <property type="entry name" value="Nucleotide cyclase"/>
    <property type="match status" value="1"/>
</dbReference>
<feature type="region of interest" description="Disordered" evidence="1">
    <location>
        <begin position="103"/>
        <end position="128"/>
    </location>
</feature>
<dbReference type="EMBL" id="WMBB01000005">
    <property type="protein sequence ID" value="MTE13414.1"/>
    <property type="molecule type" value="Genomic_DNA"/>
</dbReference>
<dbReference type="PROSITE" id="PS50112">
    <property type="entry name" value="PAS"/>
    <property type="match status" value="1"/>
</dbReference>
<evidence type="ECO:0000259" key="3">
    <source>
        <dbReference type="PROSITE" id="PS50113"/>
    </source>
</evidence>
<dbReference type="SMART" id="SM00091">
    <property type="entry name" value="PAS"/>
    <property type="match status" value="1"/>
</dbReference>
<evidence type="ECO:0000259" key="2">
    <source>
        <dbReference type="PROSITE" id="PS50112"/>
    </source>
</evidence>
<dbReference type="PROSITE" id="PS50887">
    <property type="entry name" value="GGDEF"/>
    <property type="match status" value="1"/>
</dbReference>
<dbReference type="Pfam" id="PF08448">
    <property type="entry name" value="PAS_4"/>
    <property type="match status" value="1"/>
</dbReference>
<evidence type="ECO:0000313" key="6">
    <source>
        <dbReference type="Proteomes" id="UP000432464"/>
    </source>
</evidence>
<dbReference type="SMART" id="SM00086">
    <property type="entry name" value="PAC"/>
    <property type="match status" value="1"/>
</dbReference>
<dbReference type="PANTHER" id="PTHR46663">
    <property type="entry name" value="DIGUANYLATE CYCLASE DGCT-RELATED"/>
    <property type="match status" value="1"/>
</dbReference>
<accession>A0A6I3KYV4</accession>
<dbReference type="InterPro" id="IPR000700">
    <property type="entry name" value="PAS-assoc_C"/>
</dbReference>
<dbReference type="FunFam" id="3.30.70.270:FF:000001">
    <property type="entry name" value="Diguanylate cyclase domain protein"/>
    <property type="match status" value="1"/>
</dbReference>
<dbReference type="InterPro" id="IPR043128">
    <property type="entry name" value="Rev_trsase/Diguanyl_cyclase"/>
</dbReference>
<dbReference type="NCBIfam" id="TIGR00229">
    <property type="entry name" value="sensory_box"/>
    <property type="match status" value="1"/>
</dbReference>
<dbReference type="CDD" id="cd00130">
    <property type="entry name" value="PAS"/>
    <property type="match status" value="1"/>
</dbReference>
<dbReference type="InterPro" id="IPR035965">
    <property type="entry name" value="PAS-like_dom_sf"/>
</dbReference>
<evidence type="ECO:0000259" key="4">
    <source>
        <dbReference type="PROSITE" id="PS50887"/>
    </source>
</evidence>
<dbReference type="PROSITE" id="PS50113">
    <property type="entry name" value="PAC"/>
    <property type="match status" value="1"/>
</dbReference>
<feature type="domain" description="GGDEF" evidence="4">
    <location>
        <begin position="289"/>
        <end position="423"/>
    </location>
</feature>
<evidence type="ECO:0000256" key="1">
    <source>
        <dbReference type="SAM" id="MobiDB-lite"/>
    </source>
</evidence>
<dbReference type="InterPro" id="IPR029787">
    <property type="entry name" value="Nucleotide_cyclase"/>
</dbReference>
<comment type="caution">
    <text evidence="5">The sequence shown here is derived from an EMBL/GenBank/DDBJ whole genome shotgun (WGS) entry which is preliminary data.</text>
</comment>
<keyword evidence="6" id="KW-1185">Reference proteome</keyword>
<dbReference type="InterPro" id="IPR013656">
    <property type="entry name" value="PAS_4"/>
</dbReference>
<dbReference type="CDD" id="cd01949">
    <property type="entry name" value="GGDEF"/>
    <property type="match status" value="1"/>
</dbReference>
<protein>
    <submittedName>
        <fullName evidence="5">Diguanylate cyclase</fullName>
    </submittedName>
</protein>
<dbReference type="InterPro" id="IPR052163">
    <property type="entry name" value="DGC-Regulatory_Protein"/>
</dbReference>